<dbReference type="RefSeq" id="WP_045076508.1">
    <property type="nucleotide sequence ID" value="NZ_CP011005.1"/>
</dbReference>
<dbReference type="Proteomes" id="UP000061839">
    <property type="component" value="Chromosome"/>
</dbReference>
<reference evidence="2 3" key="1">
    <citation type="journal article" date="2015" name="Genome Announc.">
        <title>Complete Genome Sequencing of Protease-Producing Novel Arthrobacter sp. Strain IHBB 11108 Using PacBio Single-Molecule Real-Time Sequencing Technology.</title>
        <authorList>
            <person name="Kiran S."/>
            <person name="Swarnkar M.K."/>
            <person name="Pal M."/>
            <person name="Thakur R."/>
            <person name="Tewari R."/>
            <person name="Singh A.K."/>
            <person name="Gulati A."/>
        </authorList>
    </citation>
    <scope>NUCLEOTIDE SEQUENCE [LARGE SCALE GENOMIC DNA]</scope>
    <source>
        <strain evidence="2 3">IHBB 11108</strain>
    </source>
</reference>
<keyword evidence="1" id="KW-0812">Transmembrane</keyword>
<accession>A0A0D4C220</accession>
<dbReference type="HOGENOM" id="CLU_196127_1_2_11"/>
<dbReference type="PATRIC" id="fig|1618207.4.peg.3290"/>
<feature type="transmembrane region" description="Helical" evidence="1">
    <location>
        <begin position="6"/>
        <end position="39"/>
    </location>
</feature>
<keyword evidence="1" id="KW-0472">Membrane</keyword>
<evidence type="ECO:0000313" key="2">
    <source>
        <dbReference type="EMBL" id="AJT42628.1"/>
    </source>
</evidence>
<keyword evidence="3" id="KW-1185">Reference proteome</keyword>
<dbReference type="InterPro" id="IPR018730">
    <property type="entry name" value="DUF2273"/>
</dbReference>
<keyword evidence="1" id="KW-1133">Transmembrane helix</keyword>
<proteinExistence type="predicted"/>
<evidence type="ECO:0000256" key="1">
    <source>
        <dbReference type="SAM" id="Phobius"/>
    </source>
</evidence>
<evidence type="ECO:0000313" key="3">
    <source>
        <dbReference type="Proteomes" id="UP000061839"/>
    </source>
</evidence>
<protein>
    <submittedName>
        <fullName evidence="2">Membrane protein</fullName>
    </submittedName>
</protein>
<dbReference type="Pfam" id="PF10031">
    <property type="entry name" value="DUF2273"/>
    <property type="match status" value="1"/>
</dbReference>
<name>A0A0D4C220_9MICC</name>
<organism evidence="2 3">
    <name type="scientific">Psychromicrobium lacuslunae</name>
    <dbReference type="NCBI Taxonomy" id="1618207"/>
    <lineage>
        <taxon>Bacteria</taxon>
        <taxon>Bacillati</taxon>
        <taxon>Actinomycetota</taxon>
        <taxon>Actinomycetes</taxon>
        <taxon>Micrococcales</taxon>
        <taxon>Micrococcaceae</taxon>
        <taxon>Psychromicrobium</taxon>
    </lineage>
</organism>
<gene>
    <name evidence="2" type="ORF">UM93_16190</name>
</gene>
<dbReference type="AlphaFoldDB" id="A0A0D4C220"/>
<dbReference type="KEGG" id="ari:UM93_16190"/>
<sequence>MSGTVTGIAIGAVLAAAALAFGFWGFILMLIFMLVGAVIGRTFEGKLDLRGVFDALTGKRTSS</sequence>
<dbReference type="STRING" id="1618207.UM93_16190"/>
<dbReference type="OrthoDB" id="4570571at2"/>
<dbReference type="EMBL" id="CP011005">
    <property type="protein sequence ID" value="AJT42628.1"/>
    <property type="molecule type" value="Genomic_DNA"/>
</dbReference>